<keyword evidence="2" id="KW-1185">Reference proteome</keyword>
<name>A0ACB8H693_PSICU</name>
<gene>
    <name evidence="1" type="ORF">JR316_0005266</name>
</gene>
<evidence type="ECO:0000313" key="2">
    <source>
        <dbReference type="Proteomes" id="UP000664032"/>
    </source>
</evidence>
<reference evidence="1" key="1">
    <citation type="submission" date="2021-10" db="EMBL/GenBank/DDBJ databases">
        <title>Psilocybe cubensis genome.</title>
        <authorList>
            <person name="Mckernan K.J."/>
            <person name="Crawford S."/>
            <person name="Trippe A."/>
            <person name="Kane L.T."/>
            <person name="Mclaughlin S."/>
        </authorList>
    </citation>
    <scope>NUCLEOTIDE SEQUENCE</scope>
    <source>
        <strain evidence="1">MGC-MH-2018</strain>
    </source>
</reference>
<evidence type="ECO:0000313" key="1">
    <source>
        <dbReference type="EMBL" id="KAH9483162.1"/>
    </source>
</evidence>
<protein>
    <submittedName>
        <fullName evidence="1">Cytochrome P450 monooxygenase 75</fullName>
    </submittedName>
</protein>
<dbReference type="EMBL" id="JAFIQS020000004">
    <property type="protein sequence ID" value="KAH9483162.1"/>
    <property type="molecule type" value="Genomic_DNA"/>
</dbReference>
<keyword evidence="1" id="KW-0503">Monooxygenase</keyword>
<dbReference type="Proteomes" id="UP000664032">
    <property type="component" value="Unassembled WGS sequence"/>
</dbReference>
<proteinExistence type="predicted"/>
<comment type="caution">
    <text evidence="1">The sequence shown here is derived from an EMBL/GenBank/DDBJ whole genome shotgun (WGS) entry which is preliminary data.</text>
</comment>
<organism evidence="1 2">
    <name type="scientific">Psilocybe cubensis</name>
    <name type="common">Psychedelic mushroom</name>
    <name type="synonym">Stropharia cubensis</name>
    <dbReference type="NCBI Taxonomy" id="181762"/>
    <lineage>
        <taxon>Eukaryota</taxon>
        <taxon>Fungi</taxon>
        <taxon>Dikarya</taxon>
        <taxon>Basidiomycota</taxon>
        <taxon>Agaricomycotina</taxon>
        <taxon>Agaricomycetes</taxon>
        <taxon>Agaricomycetidae</taxon>
        <taxon>Agaricales</taxon>
        <taxon>Agaricineae</taxon>
        <taxon>Strophariaceae</taxon>
        <taxon>Psilocybe</taxon>
    </lineage>
</organism>
<keyword evidence="1" id="KW-0560">Oxidoreductase</keyword>
<sequence length="613" mass="70336">MELPPGFFYTLGLVPYFTIPSVLVFYSFRLLQAYQPVAALIPTWAIVIVAIIARPVFFYVGWYYKVWQDRRTAAANGAVLAPHIKESAFEIIPELISSNSTGYPGGMIYRWSRIHGYTYQLSLITSSTVVTMEPDHIKAILATQFDSFDKGSTFISQMTSLLGTGVFNADGEMWKFHRAMTRPFFTRERISDFDIYDRNCDLSIKAAKQRLKEGYTVDFQDLVSRFTLDSASEFLFGNNVGSLLAGIPYPPSASKRADEYHTHPSTIFTKAFSAGQLKSVERIGLGKDWPLAELWKDHVKPFRKVIDDFTEPLMKAALEKRERDMREKEKNPELDDEEDVTLLTHLVRHTQDQKIIKDELVNLMVAGRDTTMCLLTFSMYMLTQHPDIEKRLRQEIFDKVGPNGRPTYDQMREMRYLRAFLNDSLLFVCIRFRGSAALSTCVRSYLHIHTSFIKLTTVDDTLLGRTSNKDVLLPTKRAGQPPLFVPAGTSILDMQRRTDLWGPDALIFDPDRFLDERLHKYLTPNPFIFTPFNAGPRICLGQQFAYHEATFYLVRLLQNFKHFTLDYATNSPPPADWAQGEGLKKTEKVYLLAHLTMYIKDGLWVNMEELNAN</sequence>
<accession>A0ACB8H693</accession>